<feature type="domain" description="Metallo-beta-lactamase" evidence="6">
    <location>
        <begin position="12"/>
        <end position="188"/>
    </location>
</feature>
<evidence type="ECO:0000256" key="1">
    <source>
        <dbReference type="ARBA" id="ARBA00001947"/>
    </source>
</evidence>
<dbReference type="Proteomes" id="UP000620366">
    <property type="component" value="Unassembled WGS sequence"/>
</dbReference>
<dbReference type="Pfam" id="PF00753">
    <property type="entry name" value="Lactamase_B"/>
    <property type="match status" value="1"/>
</dbReference>
<evidence type="ECO:0000256" key="2">
    <source>
        <dbReference type="ARBA" id="ARBA00022723"/>
    </source>
</evidence>
<protein>
    <submittedName>
        <fullName evidence="7">MBL fold metallo-hydrolase</fullName>
    </submittedName>
</protein>
<proteinExistence type="predicted"/>
<keyword evidence="3" id="KW-0378">Hydrolase</keyword>
<comment type="caution">
    <text evidence="7">The sequence shown here is derived from an EMBL/GenBank/DDBJ whole genome shotgun (WGS) entry which is preliminary data.</text>
</comment>
<comment type="cofactor">
    <cofactor evidence="1">
        <name>Zn(2+)</name>
        <dbReference type="ChEBI" id="CHEBI:29105"/>
    </cofactor>
</comment>
<gene>
    <name evidence="7" type="ORF">H8695_08705</name>
</gene>
<dbReference type="SMART" id="SM00849">
    <property type="entry name" value="Lactamase_B"/>
    <property type="match status" value="1"/>
</dbReference>
<feature type="region of interest" description="Disordered" evidence="5">
    <location>
        <begin position="186"/>
        <end position="205"/>
    </location>
</feature>
<dbReference type="InterPro" id="IPR001279">
    <property type="entry name" value="Metallo-B-lactamas"/>
</dbReference>
<dbReference type="GO" id="GO:0046872">
    <property type="term" value="F:metal ion binding"/>
    <property type="evidence" value="ECO:0007669"/>
    <property type="project" value="UniProtKB-KW"/>
</dbReference>
<dbReference type="InterPro" id="IPR036866">
    <property type="entry name" value="RibonucZ/Hydroxyglut_hydro"/>
</dbReference>
<organism evidence="7 8">
    <name type="scientific">Feifania hominis</name>
    <dbReference type="NCBI Taxonomy" id="2763660"/>
    <lineage>
        <taxon>Bacteria</taxon>
        <taxon>Bacillati</taxon>
        <taxon>Bacillota</taxon>
        <taxon>Clostridia</taxon>
        <taxon>Eubacteriales</taxon>
        <taxon>Feifaniaceae</taxon>
        <taxon>Feifania</taxon>
    </lineage>
</organism>
<dbReference type="RefSeq" id="WP_249300643.1">
    <property type="nucleotide sequence ID" value="NZ_JACRSP010000003.1"/>
</dbReference>
<dbReference type="CDD" id="cd06262">
    <property type="entry name" value="metallo-hydrolase-like_MBL-fold"/>
    <property type="match status" value="1"/>
</dbReference>
<dbReference type="EMBL" id="JACRSP010000003">
    <property type="protein sequence ID" value="MBC8536764.1"/>
    <property type="molecule type" value="Genomic_DNA"/>
</dbReference>
<reference evidence="7" key="1">
    <citation type="submission" date="2020-08" db="EMBL/GenBank/DDBJ databases">
        <title>Genome public.</title>
        <authorList>
            <person name="Liu C."/>
            <person name="Sun Q."/>
        </authorList>
    </citation>
    <scope>NUCLEOTIDE SEQUENCE</scope>
    <source>
        <strain evidence="7">BX7</strain>
    </source>
</reference>
<keyword evidence="8" id="KW-1185">Reference proteome</keyword>
<evidence type="ECO:0000313" key="8">
    <source>
        <dbReference type="Proteomes" id="UP000620366"/>
    </source>
</evidence>
<keyword evidence="4" id="KW-0862">Zinc</keyword>
<accession>A0A926HUC2</accession>
<dbReference type="PANTHER" id="PTHR46233">
    <property type="entry name" value="HYDROXYACYLGLUTATHIONE HYDROLASE GLOC"/>
    <property type="match status" value="1"/>
</dbReference>
<evidence type="ECO:0000313" key="7">
    <source>
        <dbReference type="EMBL" id="MBC8536764.1"/>
    </source>
</evidence>
<dbReference type="AlphaFoldDB" id="A0A926HUC2"/>
<dbReference type="Gene3D" id="3.60.15.10">
    <property type="entry name" value="Ribonuclease Z/Hydroxyacylglutathione hydrolase-like"/>
    <property type="match status" value="1"/>
</dbReference>
<sequence>MEVTTITSGFMQNNTYLVTDEATRETAVIDPGFRNASLYRALDEGDYKVKYIIATHGHFDHIGEVAKLKQTHGGLVAIHEGDAACLTDSAQSLVPGGREIPPCPPDIVLHGGETLTLGALPLRVYHTPGHSKGGICIEAEDYLFTGDTLFHDDVGRTDLPGGNYEELHRSIRDVLGAIEGERHIMPGHEERSTLDYEKAHNPLFR</sequence>
<evidence type="ECO:0000256" key="3">
    <source>
        <dbReference type="ARBA" id="ARBA00022801"/>
    </source>
</evidence>
<dbReference type="InterPro" id="IPR051453">
    <property type="entry name" value="MBL_Glyoxalase_II"/>
</dbReference>
<dbReference type="SUPFAM" id="SSF56281">
    <property type="entry name" value="Metallo-hydrolase/oxidoreductase"/>
    <property type="match status" value="1"/>
</dbReference>
<evidence type="ECO:0000256" key="5">
    <source>
        <dbReference type="SAM" id="MobiDB-lite"/>
    </source>
</evidence>
<evidence type="ECO:0000259" key="6">
    <source>
        <dbReference type="SMART" id="SM00849"/>
    </source>
</evidence>
<dbReference type="PANTHER" id="PTHR46233:SF3">
    <property type="entry name" value="HYDROXYACYLGLUTATHIONE HYDROLASE GLOC"/>
    <property type="match status" value="1"/>
</dbReference>
<name>A0A926HUC2_9FIRM</name>
<keyword evidence="2" id="KW-0479">Metal-binding</keyword>
<dbReference type="GO" id="GO:0016787">
    <property type="term" value="F:hydrolase activity"/>
    <property type="evidence" value="ECO:0007669"/>
    <property type="project" value="UniProtKB-KW"/>
</dbReference>
<evidence type="ECO:0000256" key="4">
    <source>
        <dbReference type="ARBA" id="ARBA00022833"/>
    </source>
</evidence>